<organism evidence="1 2">
    <name type="scientific">Myotis myotis</name>
    <name type="common">Greater mouse-eared bat</name>
    <name type="synonym">Vespertilio myotis</name>
    <dbReference type="NCBI Taxonomy" id="51298"/>
    <lineage>
        <taxon>Eukaryota</taxon>
        <taxon>Metazoa</taxon>
        <taxon>Chordata</taxon>
        <taxon>Craniata</taxon>
        <taxon>Vertebrata</taxon>
        <taxon>Euteleostomi</taxon>
        <taxon>Mammalia</taxon>
        <taxon>Eutheria</taxon>
        <taxon>Laurasiatheria</taxon>
        <taxon>Chiroptera</taxon>
        <taxon>Yangochiroptera</taxon>
        <taxon>Vespertilionidae</taxon>
        <taxon>Myotis</taxon>
    </lineage>
</organism>
<accession>A0A7J7TTS4</accession>
<evidence type="ECO:0000313" key="1">
    <source>
        <dbReference type="EMBL" id="KAF6304013.1"/>
    </source>
</evidence>
<keyword evidence="2" id="KW-1185">Reference proteome</keyword>
<gene>
    <name evidence="1" type="ORF">mMyoMyo1_008992</name>
</gene>
<proteinExistence type="predicted"/>
<reference evidence="1 2" key="1">
    <citation type="journal article" date="2020" name="Nature">
        <title>Six reference-quality genomes reveal evolution of bat adaptations.</title>
        <authorList>
            <person name="Jebb D."/>
            <person name="Huang Z."/>
            <person name="Pippel M."/>
            <person name="Hughes G.M."/>
            <person name="Lavrichenko K."/>
            <person name="Devanna P."/>
            <person name="Winkler S."/>
            <person name="Jermiin L.S."/>
            <person name="Skirmuntt E.C."/>
            <person name="Katzourakis A."/>
            <person name="Burkitt-Gray L."/>
            <person name="Ray D.A."/>
            <person name="Sullivan K.A.M."/>
            <person name="Roscito J.G."/>
            <person name="Kirilenko B.M."/>
            <person name="Davalos L.M."/>
            <person name="Corthals A.P."/>
            <person name="Power M.L."/>
            <person name="Jones G."/>
            <person name="Ransome R.D."/>
            <person name="Dechmann D.K.N."/>
            <person name="Locatelli A.G."/>
            <person name="Puechmaille S.J."/>
            <person name="Fedrigo O."/>
            <person name="Jarvis E.D."/>
            <person name="Hiller M."/>
            <person name="Vernes S.C."/>
            <person name="Myers E.W."/>
            <person name="Teeling E.C."/>
        </authorList>
    </citation>
    <scope>NUCLEOTIDE SEQUENCE [LARGE SCALE GENOMIC DNA]</scope>
    <source>
        <strain evidence="1">MMyoMyo1</strain>
        <tissue evidence="1">Flight muscle</tissue>
    </source>
</reference>
<comment type="caution">
    <text evidence="1">The sequence shown here is derived from an EMBL/GenBank/DDBJ whole genome shotgun (WGS) entry which is preliminary data.</text>
</comment>
<dbReference type="AlphaFoldDB" id="A0A7J7TTS4"/>
<name>A0A7J7TTS4_MYOMY</name>
<dbReference type="EMBL" id="JABWUV010000015">
    <property type="protein sequence ID" value="KAF6304013.1"/>
    <property type="molecule type" value="Genomic_DNA"/>
</dbReference>
<evidence type="ECO:0000313" key="2">
    <source>
        <dbReference type="Proteomes" id="UP000527355"/>
    </source>
</evidence>
<protein>
    <submittedName>
        <fullName evidence="1">Uncharacterized protein</fullName>
    </submittedName>
</protein>
<dbReference type="Proteomes" id="UP000527355">
    <property type="component" value="Unassembled WGS sequence"/>
</dbReference>
<sequence length="127" mass="13715">MGDKYQVLQCPFGHCQAHSPLSTQLGVGEKPVGFLGFSLPNCSHCAVFGEQSTCSFLEPSFGLASGVASLGESPRSMWFWLRPCLGFYISDPFLATSISSGPLNHAKGNKNDNNDAVTVFYSWLTCL</sequence>